<keyword evidence="5" id="KW-0460">Magnesium</keyword>
<reference evidence="12 13" key="1">
    <citation type="journal article" date="2019" name="Commun. Biol.">
        <title>The bagworm genome reveals a unique fibroin gene that provides high tensile strength.</title>
        <authorList>
            <person name="Kono N."/>
            <person name="Nakamura H."/>
            <person name="Ohtoshi R."/>
            <person name="Tomita M."/>
            <person name="Numata K."/>
            <person name="Arakawa K."/>
        </authorList>
    </citation>
    <scope>NUCLEOTIDE SEQUENCE [LARGE SCALE GENOMIC DNA]</scope>
</reference>
<keyword evidence="2" id="KW-0479">Metal-binding</keyword>
<keyword evidence="4" id="KW-0378">Hydrolase</keyword>
<dbReference type="PANTHER" id="PTHR42648:SF11">
    <property type="entry name" value="TRANSPOSON TY4-P GAG-POL POLYPROTEIN"/>
    <property type="match status" value="1"/>
</dbReference>
<dbReference type="Gene3D" id="3.30.420.10">
    <property type="entry name" value="Ribonuclease H-like superfamily/Ribonuclease H"/>
    <property type="match status" value="1"/>
</dbReference>
<keyword evidence="3" id="KW-0255">Endonuclease</keyword>
<dbReference type="PANTHER" id="PTHR42648">
    <property type="entry name" value="TRANSPOSASE, PUTATIVE-RELATED"/>
    <property type="match status" value="1"/>
</dbReference>
<dbReference type="Proteomes" id="UP000299102">
    <property type="component" value="Unassembled WGS sequence"/>
</dbReference>
<dbReference type="GO" id="GO:0004519">
    <property type="term" value="F:endonuclease activity"/>
    <property type="evidence" value="ECO:0007669"/>
    <property type="project" value="UniProtKB-KW"/>
</dbReference>
<comment type="caution">
    <text evidence="12">The sequence shown here is derived from an EMBL/GenBank/DDBJ whole genome shotgun (WGS) entry which is preliminary data.</text>
</comment>
<dbReference type="GO" id="GO:0015074">
    <property type="term" value="P:DNA integration"/>
    <property type="evidence" value="ECO:0007669"/>
    <property type="project" value="UniProtKB-KW"/>
</dbReference>
<dbReference type="GO" id="GO:0003887">
    <property type="term" value="F:DNA-directed DNA polymerase activity"/>
    <property type="evidence" value="ECO:0007669"/>
    <property type="project" value="UniProtKB-KW"/>
</dbReference>
<evidence type="ECO:0000256" key="7">
    <source>
        <dbReference type="ARBA" id="ARBA00022918"/>
    </source>
</evidence>
<dbReference type="SUPFAM" id="SSF53098">
    <property type="entry name" value="Ribonuclease H-like"/>
    <property type="match status" value="1"/>
</dbReference>
<feature type="domain" description="Integrase catalytic" evidence="11">
    <location>
        <begin position="1"/>
        <end position="104"/>
    </location>
</feature>
<proteinExistence type="predicted"/>
<dbReference type="AlphaFoldDB" id="A0A4C1WWA6"/>
<keyword evidence="1" id="KW-0540">Nuclease</keyword>
<organism evidence="12 13">
    <name type="scientific">Eumeta variegata</name>
    <name type="common">Bagworm moth</name>
    <name type="synonym">Eumeta japonica</name>
    <dbReference type="NCBI Taxonomy" id="151549"/>
    <lineage>
        <taxon>Eukaryota</taxon>
        <taxon>Metazoa</taxon>
        <taxon>Ecdysozoa</taxon>
        <taxon>Arthropoda</taxon>
        <taxon>Hexapoda</taxon>
        <taxon>Insecta</taxon>
        <taxon>Pterygota</taxon>
        <taxon>Neoptera</taxon>
        <taxon>Endopterygota</taxon>
        <taxon>Lepidoptera</taxon>
        <taxon>Glossata</taxon>
        <taxon>Ditrysia</taxon>
        <taxon>Tineoidea</taxon>
        <taxon>Psychidae</taxon>
        <taxon>Oiketicinae</taxon>
        <taxon>Eumeta</taxon>
    </lineage>
</organism>
<keyword evidence="9" id="KW-0233">DNA recombination</keyword>
<dbReference type="OrthoDB" id="413361at2759"/>
<evidence type="ECO:0000313" key="12">
    <source>
        <dbReference type="EMBL" id="GBP54922.1"/>
    </source>
</evidence>
<evidence type="ECO:0000313" key="13">
    <source>
        <dbReference type="Proteomes" id="UP000299102"/>
    </source>
</evidence>
<dbReference type="InterPro" id="IPR001584">
    <property type="entry name" value="Integrase_cat-core"/>
</dbReference>
<keyword evidence="8" id="KW-0808">Transferase</keyword>
<evidence type="ECO:0000256" key="6">
    <source>
        <dbReference type="ARBA" id="ARBA00022908"/>
    </source>
</evidence>
<dbReference type="GO" id="GO:0003964">
    <property type="term" value="F:RNA-directed DNA polymerase activity"/>
    <property type="evidence" value="ECO:0007669"/>
    <property type="project" value="UniProtKB-KW"/>
</dbReference>
<feature type="compositionally biased region" description="Polar residues" evidence="10">
    <location>
        <begin position="81"/>
        <end position="91"/>
    </location>
</feature>
<protein>
    <submittedName>
        <fullName evidence="12">Retrovirus-related Pol polyprotein from transposon TNT 1-94</fullName>
    </submittedName>
</protein>
<dbReference type="InterPro" id="IPR039537">
    <property type="entry name" value="Retrotran_Ty1/copia-like"/>
</dbReference>
<gene>
    <name evidence="12" type="ORF">EVAR_29764_1</name>
</gene>
<name>A0A4C1WWA6_EUMVA</name>
<dbReference type="GO" id="GO:0003676">
    <property type="term" value="F:nucleic acid binding"/>
    <property type="evidence" value="ECO:0007669"/>
    <property type="project" value="InterPro"/>
</dbReference>
<evidence type="ECO:0000256" key="2">
    <source>
        <dbReference type="ARBA" id="ARBA00022723"/>
    </source>
</evidence>
<dbReference type="GO" id="GO:0006310">
    <property type="term" value="P:DNA recombination"/>
    <property type="evidence" value="ECO:0007669"/>
    <property type="project" value="UniProtKB-KW"/>
</dbReference>
<dbReference type="GO" id="GO:0016787">
    <property type="term" value="F:hydrolase activity"/>
    <property type="evidence" value="ECO:0007669"/>
    <property type="project" value="UniProtKB-KW"/>
</dbReference>
<dbReference type="PROSITE" id="PS50994">
    <property type="entry name" value="INTEGRASE"/>
    <property type="match status" value="1"/>
</dbReference>
<evidence type="ECO:0000256" key="3">
    <source>
        <dbReference type="ARBA" id="ARBA00022759"/>
    </source>
</evidence>
<evidence type="ECO:0000256" key="5">
    <source>
        <dbReference type="ARBA" id="ARBA00022842"/>
    </source>
</evidence>
<feature type="region of interest" description="Disordered" evidence="10">
    <location>
        <begin position="80"/>
        <end position="104"/>
    </location>
</feature>
<evidence type="ECO:0000256" key="9">
    <source>
        <dbReference type="ARBA" id="ARBA00023172"/>
    </source>
</evidence>
<dbReference type="InterPro" id="IPR036397">
    <property type="entry name" value="RNaseH_sf"/>
</dbReference>
<keyword evidence="8" id="KW-0239">DNA-directed DNA polymerase</keyword>
<keyword evidence="13" id="KW-1185">Reference proteome</keyword>
<keyword evidence="7" id="KW-0695">RNA-directed DNA polymerase</keyword>
<evidence type="ECO:0000256" key="8">
    <source>
        <dbReference type="ARBA" id="ARBA00022932"/>
    </source>
</evidence>
<keyword evidence="6" id="KW-0229">DNA integration</keyword>
<dbReference type="EMBL" id="BGZK01000657">
    <property type="protein sequence ID" value="GBP54922.1"/>
    <property type="molecule type" value="Genomic_DNA"/>
</dbReference>
<dbReference type="Pfam" id="PF00665">
    <property type="entry name" value="rve"/>
    <property type="match status" value="1"/>
</dbReference>
<evidence type="ECO:0000259" key="11">
    <source>
        <dbReference type="PROSITE" id="PS50994"/>
    </source>
</evidence>
<sequence length="104" mass="12222">METKSIGQSKYFLLFVDDASKMTFVYFLKEKNQVFQHFKEFQNRVENQTGNKIKILRTDNGGEFCSREMESFLKQAGIIHQKTNPHSPKQNELSERVNRTSTEL</sequence>
<evidence type="ECO:0000256" key="10">
    <source>
        <dbReference type="SAM" id="MobiDB-lite"/>
    </source>
</evidence>
<accession>A0A4C1WWA6</accession>
<dbReference type="InterPro" id="IPR012337">
    <property type="entry name" value="RNaseH-like_sf"/>
</dbReference>
<evidence type="ECO:0000256" key="1">
    <source>
        <dbReference type="ARBA" id="ARBA00022722"/>
    </source>
</evidence>
<evidence type="ECO:0000256" key="4">
    <source>
        <dbReference type="ARBA" id="ARBA00022801"/>
    </source>
</evidence>
<keyword evidence="8" id="KW-0548">Nucleotidyltransferase</keyword>
<dbReference type="STRING" id="151549.A0A4C1WWA6"/>
<dbReference type="GO" id="GO:0046872">
    <property type="term" value="F:metal ion binding"/>
    <property type="evidence" value="ECO:0007669"/>
    <property type="project" value="UniProtKB-KW"/>
</dbReference>